<organism evidence="1 2">
    <name type="scientific">Streptomyces xinghaiensis</name>
    <dbReference type="NCBI Taxonomy" id="1038928"/>
    <lineage>
        <taxon>Bacteria</taxon>
        <taxon>Bacillati</taxon>
        <taxon>Actinomycetota</taxon>
        <taxon>Actinomycetes</taxon>
        <taxon>Kitasatosporales</taxon>
        <taxon>Streptomycetaceae</taxon>
        <taxon>Streptomyces</taxon>
    </lineage>
</organism>
<sequence>MLDVTPLETAVDRLADRLRAAPRSRLRRGAAAQGLELARELAVRAQRIEFPGREPLVMPEAGLFTVADQVAVAGHDLAAALRGADGGTGGGGTEGVGTGGGGGADAVAAELSEAVALVGAAARRCDC</sequence>
<dbReference type="Proteomes" id="UP000028058">
    <property type="component" value="Unassembled WGS sequence"/>
</dbReference>
<reference evidence="1 2" key="1">
    <citation type="journal article" date="2014" name="Genome Announc.">
        <title>Draft Genome Sequence of Streptomyces fradiae ATCC 19609, a Strain Highly Sensitive to Antibiotics.</title>
        <authorList>
            <person name="Bekker O.B."/>
            <person name="Klimina K.M."/>
            <person name="Vatlin A.A."/>
            <person name="Zakharevich N.V."/>
            <person name="Kasianov A.S."/>
            <person name="Danilenko V.N."/>
        </authorList>
    </citation>
    <scope>NUCLEOTIDE SEQUENCE [LARGE SCALE GENOMIC DNA]</scope>
    <source>
        <strain evidence="1 2">ATCC 19609</strain>
    </source>
</reference>
<protein>
    <submittedName>
        <fullName evidence="1">Uncharacterized protein</fullName>
    </submittedName>
</protein>
<keyword evidence="2" id="KW-1185">Reference proteome</keyword>
<dbReference type="RefSeq" id="WP_043467721.1">
    <property type="nucleotide sequence ID" value="NZ_CP134822.1"/>
</dbReference>
<accession>A0A420UUD8</accession>
<comment type="caution">
    <text evidence="1">The sequence shown here is derived from an EMBL/GenBank/DDBJ whole genome shotgun (WGS) entry which is preliminary data.</text>
</comment>
<dbReference type="OrthoDB" id="3854560at2"/>
<gene>
    <name evidence="1" type="ORF">SFRA_031400</name>
</gene>
<dbReference type="EMBL" id="JNAD02000022">
    <property type="protein sequence ID" value="RKM90815.1"/>
    <property type="molecule type" value="Genomic_DNA"/>
</dbReference>
<evidence type="ECO:0000313" key="1">
    <source>
        <dbReference type="EMBL" id="RKM90815.1"/>
    </source>
</evidence>
<name>A0A420UUD8_9ACTN</name>
<proteinExistence type="predicted"/>
<evidence type="ECO:0000313" key="2">
    <source>
        <dbReference type="Proteomes" id="UP000028058"/>
    </source>
</evidence>
<dbReference type="AlphaFoldDB" id="A0A420UUD8"/>